<dbReference type="PANTHER" id="PTHR31017:SF1">
    <property type="entry name" value="LATE SECRETORY PATHWAY PROTEIN AVL9 HOMOLOG"/>
    <property type="match status" value="1"/>
</dbReference>
<dbReference type="Pfam" id="PF09794">
    <property type="entry name" value="Avl9"/>
    <property type="match status" value="2"/>
</dbReference>
<dbReference type="InterPro" id="IPR051731">
    <property type="entry name" value="DENND11/AVL9_GEFs"/>
</dbReference>
<evidence type="ECO:0000313" key="4">
    <source>
        <dbReference type="EMBL" id="RMC05340.1"/>
    </source>
</evidence>
<dbReference type="PANTHER" id="PTHR31017">
    <property type="entry name" value="LATE SECRETORY PATHWAY PROTEIN AVL9-RELATED"/>
    <property type="match status" value="1"/>
</dbReference>
<proteinExistence type="inferred from homology"/>
<feature type="domain" description="UDENN" evidence="3">
    <location>
        <begin position="8"/>
        <end position="508"/>
    </location>
</feature>
<dbReference type="PROSITE" id="PS50211">
    <property type="entry name" value="DENN"/>
    <property type="match status" value="1"/>
</dbReference>
<dbReference type="AlphaFoldDB" id="A0A3M0K257"/>
<name>A0A3M0K257_HIRRU</name>
<feature type="compositionally biased region" description="Polar residues" evidence="2">
    <location>
        <begin position="266"/>
        <end position="282"/>
    </location>
</feature>
<protein>
    <recommendedName>
        <fullName evidence="3">UDENN domain-containing protein</fullName>
    </recommendedName>
</protein>
<comment type="caution">
    <text evidence="4">The sequence shown here is derived from an EMBL/GenBank/DDBJ whole genome shotgun (WGS) entry which is preliminary data.</text>
</comment>
<reference evidence="4 5" key="1">
    <citation type="submission" date="2018-07" db="EMBL/GenBank/DDBJ databases">
        <title>A high quality draft genome assembly of the barn swallow (H. rustica rustica).</title>
        <authorList>
            <person name="Formenti G."/>
            <person name="Chiara M."/>
            <person name="Poveda L."/>
            <person name="Francoijs K.-J."/>
            <person name="Bonisoli-Alquati A."/>
            <person name="Canova L."/>
            <person name="Gianfranceschi L."/>
            <person name="Horner D.S."/>
            <person name="Saino N."/>
        </authorList>
    </citation>
    <scope>NUCLEOTIDE SEQUENCE [LARGE SCALE GENOMIC DNA]</scope>
    <source>
        <strain evidence="4">Chelidonia</strain>
        <tissue evidence="4">Blood</tissue>
    </source>
</reference>
<dbReference type="EMBL" id="QRBI01000123">
    <property type="protein sequence ID" value="RMC05340.1"/>
    <property type="molecule type" value="Genomic_DNA"/>
</dbReference>
<dbReference type="OrthoDB" id="26278at2759"/>
<dbReference type="STRING" id="333673.A0A3M0K257"/>
<dbReference type="GO" id="GO:0005737">
    <property type="term" value="C:cytoplasm"/>
    <property type="evidence" value="ECO:0007669"/>
    <property type="project" value="TreeGrafter"/>
</dbReference>
<feature type="compositionally biased region" description="Polar residues" evidence="2">
    <location>
        <begin position="208"/>
        <end position="226"/>
    </location>
</feature>
<feature type="region of interest" description="Disordered" evidence="2">
    <location>
        <begin position="184"/>
        <end position="282"/>
    </location>
</feature>
<accession>A0A3M0K257</accession>
<feature type="compositionally biased region" description="Basic and acidic residues" evidence="2">
    <location>
        <begin position="253"/>
        <end position="265"/>
    </location>
</feature>
<evidence type="ECO:0000256" key="2">
    <source>
        <dbReference type="SAM" id="MobiDB-lite"/>
    </source>
</evidence>
<comment type="similarity">
    <text evidence="1">Belongs to the AVL9 family.</text>
</comment>
<evidence type="ECO:0000256" key="1">
    <source>
        <dbReference type="ARBA" id="ARBA00038178"/>
    </source>
</evidence>
<evidence type="ECO:0000259" key="3">
    <source>
        <dbReference type="PROSITE" id="PS50211"/>
    </source>
</evidence>
<dbReference type="InterPro" id="IPR018307">
    <property type="entry name" value="ABL9/DENND6_dom"/>
</dbReference>
<organism evidence="4 5">
    <name type="scientific">Hirundo rustica rustica</name>
    <dbReference type="NCBI Taxonomy" id="333673"/>
    <lineage>
        <taxon>Eukaryota</taxon>
        <taxon>Metazoa</taxon>
        <taxon>Chordata</taxon>
        <taxon>Craniata</taxon>
        <taxon>Vertebrata</taxon>
        <taxon>Euteleostomi</taxon>
        <taxon>Archelosauria</taxon>
        <taxon>Archosauria</taxon>
        <taxon>Dinosauria</taxon>
        <taxon>Saurischia</taxon>
        <taxon>Theropoda</taxon>
        <taxon>Coelurosauria</taxon>
        <taxon>Aves</taxon>
        <taxon>Neognathae</taxon>
        <taxon>Neoaves</taxon>
        <taxon>Telluraves</taxon>
        <taxon>Australaves</taxon>
        <taxon>Passeriformes</taxon>
        <taxon>Sylvioidea</taxon>
        <taxon>Hirundinidae</taxon>
        <taxon>Hirundo</taxon>
    </lineage>
</organism>
<gene>
    <name evidence="4" type="ORF">DUI87_18529</name>
</gene>
<evidence type="ECO:0000313" key="5">
    <source>
        <dbReference type="Proteomes" id="UP000269221"/>
    </source>
</evidence>
<dbReference type="Proteomes" id="UP000269221">
    <property type="component" value="Unassembled WGS sequence"/>
</dbReference>
<dbReference type="InterPro" id="IPR037516">
    <property type="entry name" value="Tripartite_DENN"/>
</dbReference>
<keyword evidence="5" id="KW-1185">Reference proteome</keyword>
<sequence length="556" mass="61259">MEKRGPVLHIVVVGFHHKKGCQVEFSYPPLKPGEGHDSHSLPEEWKYLPFLALPDGAHNYQEDTVFFHLPPRCGDRTTVYGVSCYRQIEAKALKVRQADITRETVQKSVCVLSQLELYDHMNSSLGNTSLEGSQVYLGMIEHGLSDCSQYRPRKSVSEDAGLQENRPRLDDCIAVSAADASNANLGMEEGDRKMAGNNSLEGQKANVPFSQPEKTCNGAQSSNGTVQRLKVPSRASPASSESDWETLDPSILEESHLKEGERETPASEQAENLQSKGVSSESLPITVQPQANTGHTVLVQGLVSGLEEDQYGMPLAIFTKGYLCLPYMALQQHHLLSDVTVRGFVAGATNILFRQQKHLSDAIVEIEDAHVQIHDPELRKILNPTTADLRFSDYLVKHVTENRDDVFLDGTGWEGGDEWIRAQFSAYLHALLAAVLQPDNEKILSDFGTAFVTAWKNTHNYRVWNSNKHPALAEVNSSHPFQGQYSVSDVKLRLSHSVQNSERGKKIGNVMVSTSRNVVQTGKAVGQSVGGAFTSAKSAMSSWFSTFTHSTQSLGD</sequence>